<feature type="transmembrane region" description="Helical" evidence="1">
    <location>
        <begin position="96"/>
        <end position="116"/>
    </location>
</feature>
<dbReference type="Proteomes" id="UP001596972">
    <property type="component" value="Unassembled WGS sequence"/>
</dbReference>
<feature type="transmembrane region" description="Helical" evidence="1">
    <location>
        <begin position="68"/>
        <end position="90"/>
    </location>
</feature>
<comment type="caution">
    <text evidence="2">The sequence shown here is derived from an EMBL/GenBank/DDBJ whole genome shotgun (WGS) entry which is preliminary data.</text>
</comment>
<keyword evidence="3" id="KW-1185">Reference proteome</keyword>
<protein>
    <recommendedName>
        <fullName evidence="4">Oxidoreductase</fullName>
    </recommendedName>
</protein>
<reference evidence="3" key="1">
    <citation type="journal article" date="2019" name="Int. J. Syst. Evol. Microbiol.">
        <title>The Global Catalogue of Microorganisms (GCM) 10K type strain sequencing project: providing services to taxonomists for standard genome sequencing and annotation.</title>
        <authorList>
            <consortium name="The Broad Institute Genomics Platform"/>
            <consortium name="The Broad Institute Genome Sequencing Center for Infectious Disease"/>
            <person name="Wu L."/>
            <person name="Ma J."/>
        </authorList>
    </citation>
    <scope>NUCLEOTIDE SEQUENCE [LARGE SCALE GENOMIC DNA]</scope>
    <source>
        <strain evidence="3">JCM 31202</strain>
    </source>
</reference>
<keyword evidence="1" id="KW-0812">Transmembrane</keyword>
<name>A0ABW3EHY3_9ACTN</name>
<proteinExistence type="predicted"/>
<dbReference type="EMBL" id="JBHTJA010000002">
    <property type="protein sequence ID" value="MFD0899331.1"/>
    <property type="molecule type" value="Genomic_DNA"/>
</dbReference>
<dbReference type="RefSeq" id="WP_378296160.1">
    <property type="nucleotide sequence ID" value="NZ_JBHTJA010000002.1"/>
</dbReference>
<keyword evidence="1" id="KW-0472">Membrane</keyword>
<gene>
    <name evidence="2" type="ORF">ACFQ11_02915</name>
</gene>
<evidence type="ECO:0000256" key="1">
    <source>
        <dbReference type="SAM" id="Phobius"/>
    </source>
</evidence>
<evidence type="ECO:0008006" key="4">
    <source>
        <dbReference type="Google" id="ProtNLM"/>
    </source>
</evidence>
<evidence type="ECO:0000313" key="3">
    <source>
        <dbReference type="Proteomes" id="UP001596972"/>
    </source>
</evidence>
<sequence length="166" mass="17242">MPGGGLSSSALMRWTGTGKIVSFYRYFLLNLPRTTTASGVALVLGVGAVHLYLLVTDQALGGGFDAPAYLRAYCAALLGAAVLSAVGMVAAPKAGWALGSLVAVAAIAVYVSSRVWGLPDLPALEGHWGYALGTFTLLLAGALLGLHFTVSTGLNVAWPQRRNWHD</sequence>
<feature type="transmembrane region" description="Helical" evidence="1">
    <location>
        <begin position="36"/>
        <end position="56"/>
    </location>
</feature>
<feature type="transmembrane region" description="Helical" evidence="1">
    <location>
        <begin position="128"/>
        <end position="150"/>
    </location>
</feature>
<organism evidence="2 3">
    <name type="scientific">Actinomadura sediminis</name>
    <dbReference type="NCBI Taxonomy" id="1038904"/>
    <lineage>
        <taxon>Bacteria</taxon>
        <taxon>Bacillati</taxon>
        <taxon>Actinomycetota</taxon>
        <taxon>Actinomycetes</taxon>
        <taxon>Streptosporangiales</taxon>
        <taxon>Thermomonosporaceae</taxon>
        <taxon>Actinomadura</taxon>
    </lineage>
</organism>
<evidence type="ECO:0000313" key="2">
    <source>
        <dbReference type="EMBL" id="MFD0899331.1"/>
    </source>
</evidence>
<accession>A0ABW3EHY3</accession>
<keyword evidence="1" id="KW-1133">Transmembrane helix</keyword>